<evidence type="ECO:0000313" key="5">
    <source>
        <dbReference type="EMBL" id="CAK7262953.1"/>
    </source>
</evidence>
<evidence type="ECO:0008006" key="7">
    <source>
        <dbReference type="Google" id="ProtNLM"/>
    </source>
</evidence>
<feature type="region of interest" description="Disordered" evidence="2">
    <location>
        <begin position="113"/>
        <end position="155"/>
    </location>
</feature>
<dbReference type="PROSITE" id="PS51673">
    <property type="entry name" value="SUZ"/>
    <property type="match status" value="1"/>
</dbReference>
<feature type="compositionally biased region" description="Polar residues" evidence="2">
    <location>
        <begin position="570"/>
        <end position="580"/>
    </location>
</feature>
<feature type="region of interest" description="Disordered" evidence="2">
    <location>
        <begin position="355"/>
        <end position="482"/>
    </location>
</feature>
<feature type="compositionally biased region" description="Basic and acidic residues" evidence="2">
    <location>
        <begin position="399"/>
        <end position="428"/>
    </location>
</feature>
<feature type="region of interest" description="Disordered" evidence="2">
    <location>
        <begin position="799"/>
        <end position="885"/>
    </location>
</feature>
<dbReference type="EMBL" id="CAWUON010000002">
    <property type="protein sequence ID" value="CAK7262953.1"/>
    <property type="molecule type" value="Genomic_DNA"/>
</dbReference>
<feature type="region of interest" description="Disordered" evidence="2">
    <location>
        <begin position="249"/>
        <end position="268"/>
    </location>
</feature>
<dbReference type="Pfam" id="PF12752">
    <property type="entry name" value="SUZ"/>
    <property type="match status" value="1"/>
</dbReference>
<dbReference type="InterPro" id="IPR024771">
    <property type="entry name" value="SUZ"/>
</dbReference>
<dbReference type="SUPFAM" id="SSF82708">
    <property type="entry name" value="R3H domain"/>
    <property type="match status" value="1"/>
</dbReference>
<dbReference type="Pfam" id="PF01424">
    <property type="entry name" value="R3H"/>
    <property type="match status" value="1"/>
</dbReference>
<comment type="caution">
    <text evidence="5">The sequence shown here is derived from an EMBL/GenBank/DDBJ whole genome shotgun (WGS) entry which is preliminary data.</text>
</comment>
<reference evidence="5 6" key="1">
    <citation type="submission" date="2024-01" db="EMBL/GenBank/DDBJ databases">
        <authorList>
            <person name="Allen C."/>
            <person name="Tagirdzhanova G."/>
        </authorList>
    </citation>
    <scope>NUCLEOTIDE SEQUENCE [LARGE SCALE GENOMIC DNA]</scope>
    <source>
        <strain evidence="5 6">CBS 119000</strain>
    </source>
</reference>
<feature type="domain" description="SUZ" evidence="4">
    <location>
        <begin position="345"/>
        <end position="433"/>
    </location>
</feature>
<feature type="compositionally biased region" description="Low complexity" evidence="2">
    <location>
        <begin position="33"/>
        <end position="52"/>
    </location>
</feature>
<sequence>MSFAKAAASATKRNVSAGNTNFGDAPEAATAGSAVQSKPKSSPSPAVSLPKSQMPSTKSALPAPLSQSTAGDTDAVQSIAKDLEALEIAPSAPGLTCNDLALPTAIDGTLDGPMVTAGASTSQRLPLSDSLSQKGGSGSEIDTKPPSLDGKSITSGMTFNALDEKESLRPDDSASVKAAADEDETFSVRRSLLVSSRMGSELATRGQRMIQLGDMPPRMVSLTSHEPVASGVVTPHSNLSEQLPVTEASVHLRTSASTPSEINGQNPDEKLLDAMASPKNRIFLLRLENEVVDFVQNSKEPFMDLPPSNSFCRMLTHKLADYYHMTHSFEAVAGAVRIYRTPFCRLPQPLASIVPTQRTDSSTSTPLHIVRPTKIMRRGEEFEELTSAGPSKSTSEDGSDPKDKALSAKEKMSREEREEAYNKARERIFAMPTEASTPENDDGTGMSRASSMSAKDRGNTSKKSKAVKQRRDDSESFESRSQYTPYYHQSQATWINPQFVPTANLPAFPYGAQQNPAQMYSQQQHQQHMQMAGMQQNGPLYDNGRSPQVPYGAAPAAYPPAASSVGHAASGNNGLTQYNPEQGLPSRYPAHSGPPVYPYAPGGQGANAIPPRPWQSHQQMPTQPPPFNGAGYQQMNGRSRAPTAGAVPTGMSYAYGQLPAQYGPNDTKSHHPIPGSYVGTYSRHGFNPKTQSFVPGTGLGSIPSMTVPNSLAGTHGAYGPNGVPMQMGMSTGQIQGGAMTYGNGSHHQAGLSTSPYGGTSPIAYSASRNSAGNSVNAYPMKQMAYAGPMPTTYPDTYRNGQNPYGGPHGAPRAPSHLKANGLGNANSSNTTIGFENKKTNGTQASVGHNTHAKNLQQTQKGNGPAYGNLPNYGNLATLPQKPTST</sequence>
<gene>
    <name evidence="5" type="ORF">SEPCBS119000_000237</name>
</gene>
<name>A0ABP0D408_9PEZI</name>
<accession>A0ABP0D408</accession>
<dbReference type="Proteomes" id="UP001642502">
    <property type="component" value="Unassembled WGS sequence"/>
</dbReference>
<evidence type="ECO:0000313" key="6">
    <source>
        <dbReference type="Proteomes" id="UP001642502"/>
    </source>
</evidence>
<feature type="compositionally biased region" description="Polar residues" evidence="2">
    <location>
        <begin position="823"/>
        <end position="861"/>
    </location>
</feature>
<evidence type="ECO:0000256" key="1">
    <source>
        <dbReference type="ARBA" id="ARBA00022553"/>
    </source>
</evidence>
<feature type="region of interest" description="Disordered" evidence="2">
    <location>
        <begin position="555"/>
        <end position="621"/>
    </location>
</feature>
<feature type="compositionally biased region" description="Polar residues" evidence="2">
    <location>
        <begin position="118"/>
        <end position="134"/>
    </location>
</feature>
<dbReference type="InterPro" id="IPR001374">
    <property type="entry name" value="R3H_dom"/>
</dbReference>
<organism evidence="5 6">
    <name type="scientific">Sporothrix epigloea</name>
    <dbReference type="NCBI Taxonomy" id="1892477"/>
    <lineage>
        <taxon>Eukaryota</taxon>
        <taxon>Fungi</taxon>
        <taxon>Dikarya</taxon>
        <taxon>Ascomycota</taxon>
        <taxon>Pezizomycotina</taxon>
        <taxon>Sordariomycetes</taxon>
        <taxon>Sordariomycetidae</taxon>
        <taxon>Ophiostomatales</taxon>
        <taxon>Ophiostomataceae</taxon>
        <taxon>Sporothrix</taxon>
    </lineage>
</organism>
<proteinExistence type="predicted"/>
<keyword evidence="6" id="KW-1185">Reference proteome</keyword>
<dbReference type="PANTHER" id="PTHR15672:SF8">
    <property type="entry name" value="PROTEIN ENCORE"/>
    <property type="match status" value="1"/>
</dbReference>
<dbReference type="PANTHER" id="PTHR15672">
    <property type="entry name" value="CAMP-REGULATED PHOSPHOPROTEIN 21 RELATED R3H DOMAIN CONTAINING PROTEIN"/>
    <property type="match status" value="1"/>
</dbReference>
<feature type="compositionally biased region" description="Polar residues" evidence="2">
    <location>
        <begin position="53"/>
        <end position="71"/>
    </location>
</feature>
<feature type="compositionally biased region" description="Polar residues" evidence="2">
    <location>
        <begin position="252"/>
        <end position="266"/>
    </location>
</feature>
<dbReference type="Gene3D" id="3.30.1370.50">
    <property type="entry name" value="R3H-like domain"/>
    <property type="match status" value="1"/>
</dbReference>
<feature type="compositionally biased region" description="Basic and acidic residues" evidence="2">
    <location>
        <begin position="469"/>
        <end position="478"/>
    </location>
</feature>
<feature type="compositionally biased region" description="Basic and acidic residues" evidence="2">
    <location>
        <begin position="163"/>
        <end position="174"/>
    </location>
</feature>
<dbReference type="CDD" id="cd02642">
    <property type="entry name" value="R3H_encore_like"/>
    <property type="match status" value="1"/>
</dbReference>
<dbReference type="PROSITE" id="PS51061">
    <property type="entry name" value="R3H"/>
    <property type="match status" value="1"/>
</dbReference>
<evidence type="ECO:0000259" key="3">
    <source>
        <dbReference type="PROSITE" id="PS51061"/>
    </source>
</evidence>
<evidence type="ECO:0000256" key="2">
    <source>
        <dbReference type="SAM" id="MobiDB-lite"/>
    </source>
</evidence>
<feature type="compositionally biased region" description="Polar residues" evidence="2">
    <location>
        <begin position="355"/>
        <end position="366"/>
    </location>
</feature>
<feature type="region of interest" description="Disordered" evidence="2">
    <location>
        <begin position="1"/>
        <end position="73"/>
    </location>
</feature>
<feature type="compositionally biased region" description="Polar residues" evidence="2">
    <location>
        <begin position="11"/>
        <end position="22"/>
    </location>
</feature>
<dbReference type="InterPro" id="IPR051937">
    <property type="entry name" value="R3H_domain_containing"/>
</dbReference>
<evidence type="ECO:0000259" key="4">
    <source>
        <dbReference type="PROSITE" id="PS51673"/>
    </source>
</evidence>
<protein>
    <recommendedName>
        <fullName evidence="7">R3h domain protein</fullName>
    </recommendedName>
</protein>
<feature type="compositionally biased region" description="Low complexity" evidence="2">
    <location>
        <begin position="555"/>
        <end position="566"/>
    </location>
</feature>
<keyword evidence="1" id="KW-0597">Phosphoprotein</keyword>
<feature type="region of interest" description="Disordered" evidence="2">
    <location>
        <begin position="163"/>
        <end position="182"/>
    </location>
</feature>
<dbReference type="InterPro" id="IPR036867">
    <property type="entry name" value="R3H_dom_sf"/>
</dbReference>
<feature type="domain" description="R3H" evidence="3">
    <location>
        <begin position="281"/>
        <end position="344"/>
    </location>
</feature>